<dbReference type="Pfam" id="PF13407">
    <property type="entry name" value="Peripla_BP_4"/>
    <property type="match status" value="1"/>
</dbReference>
<dbReference type="eggNOG" id="COG1879">
    <property type="taxonomic scope" value="Bacteria"/>
</dbReference>
<comment type="similarity">
    <text evidence="2">Belongs to the bacterial solute-binding protein 2 family.</text>
</comment>
<evidence type="ECO:0000256" key="4">
    <source>
        <dbReference type="SAM" id="SignalP"/>
    </source>
</evidence>
<feature type="domain" description="Periplasmic binding protein" evidence="5">
    <location>
        <begin position="53"/>
        <end position="302"/>
    </location>
</feature>
<dbReference type="PATRIC" id="fig|476272.21.peg.2703"/>
<accession>C0CKI5</accession>
<protein>
    <recommendedName>
        <fullName evidence="5">Periplasmic binding protein domain-containing protein</fullName>
    </recommendedName>
</protein>
<feature type="chain" id="PRO_5038573103" description="Periplasmic binding protein domain-containing protein" evidence="4">
    <location>
        <begin position="21"/>
        <end position="366"/>
    </location>
</feature>
<evidence type="ECO:0000256" key="1">
    <source>
        <dbReference type="ARBA" id="ARBA00004196"/>
    </source>
</evidence>
<dbReference type="HOGENOM" id="CLU_037628_3_2_9"/>
<dbReference type="PROSITE" id="PS51257">
    <property type="entry name" value="PROKAR_LIPOPROTEIN"/>
    <property type="match status" value="1"/>
</dbReference>
<keyword evidence="7" id="KW-1185">Reference proteome</keyword>
<dbReference type="InterPro" id="IPR025997">
    <property type="entry name" value="SBP_2_dom"/>
</dbReference>
<evidence type="ECO:0000256" key="3">
    <source>
        <dbReference type="ARBA" id="ARBA00022729"/>
    </source>
</evidence>
<dbReference type="Gene3D" id="3.40.50.2300">
    <property type="match status" value="2"/>
</dbReference>
<proteinExistence type="inferred from homology"/>
<evidence type="ECO:0000259" key="5">
    <source>
        <dbReference type="Pfam" id="PF13407"/>
    </source>
</evidence>
<reference evidence="6 7" key="2">
    <citation type="submission" date="2009-02" db="EMBL/GenBank/DDBJ databases">
        <title>Draft genome sequence of Blautia hydrogenotrophica DSM 10507 (Ruminococcus hydrogenotrophicus DSM 10507).</title>
        <authorList>
            <person name="Sudarsanam P."/>
            <person name="Ley R."/>
            <person name="Guruge J."/>
            <person name="Turnbaugh P.J."/>
            <person name="Mahowald M."/>
            <person name="Liep D."/>
            <person name="Gordon J."/>
        </authorList>
    </citation>
    <scope>NUCLEOTIDE SEQUENCE [LARGE SCALE GENOMIC DNA]</scope>
    <source>
        <strain evidence="7">DSM 10507 / JCM 14656 / S5a33</strain>
    </source>
</reference>
<evidence type="ECO:0000256" key="2">
    <source>
        <dbReference type="ARBA" id="ARBA00007639"/>
    </source>
</evidence>
<dbReference type="InterPro" id="IPR028082">
    <property type="entry name" value="Peripla_BP_I"/>
</dbReference>
<reference evidence="6 7" key="1">
    <citation type="submission" date="2009-01" db="EMBL/GenBank/DDBJ databases">
        <authorList>
            <person name="Fulton L."/>
            <person name="Clifton S."/>
            <person name="Fulton B."/>
            <person name="Xu J."/>
            <person name="Minx P."/>
            <person name="Pepin K.H."/>
            <person name="Johnson M."/>
            <person name="Bhonagiri V."/>
            <person name="Nash W.E."/>
            <person name="Mardis E.R."/>
            <person name="Wilson R.K."/>
        </authorList>
    </citation>
    <scope>NUCLEOTIDE SEQUENCE [LARGE SCALE GENOMIC DNA]</scope>
    <source>
        <strain evidence="7">DSM 10507 / JCM 14656 / S5a33</strain>
    </source>
</reference>
<dbReference type="RefSeq" id="WP_005947402.1">
    <property type="nucleotide sequence ID" value="NZ_CP136423.1"/>
</dbReference>
<comment type="caution">
    <text evidence="6">The sequence shown here is derived from an EMBL/GenBank/DDBJ whole genome shotgun (WGS) entry which is preliminary data.</text>
</comment>
<feature type="signal peptide" evidence="4">
    <location>
        <begin position="1"/>
        <end position="20"/>
    </location>
</feature>
<dbReference type="GeneID" id="86820583"/>
<evidence type="ECO:0000313" key="7">
    <source>
        <dbReference type="Proteomes" id="UP000003100"/>
    </source>
</evidence>
<dbReference type="PANTHER" id="PTHR46847">
    <property type="entry name" value="D-ALLOSE-BINDING PERIPLASMIC PROTEIN-RELATED"/>
    <property type="match status" value="1"/>
</dbReference>
<dbReference type="GO" id="GO:0030246">
    <property type="term" value="F:carbohydrate binding"/>
    <property type="evidence" value="ECO:0007669"/>
    <property type="project" value="UniProtKB-ARBA"/>
</dbReference>
<sequence length="366" mass="39384">MKRKLFAWVMVAVMASAGLAGCGSGEGETQNAEETAAVEETTVEDNEGLTVGMSCINLTDAGLAAIKEGADTAAEDLGMNLIWKACDGDLDKQIDIIRGFVQQGVDAIWIDSVDVDGIVSVVNEATEAGVTVLTAGSRVEGEDNYNLVYPDLVDAQFAAKAIGEYYKDETGTVGLIVGSAGNLVSEKRQEGFEKGIEGYSNLKLVTEQGMWDATTSMQKAEDMIRANDDLLHIHVIADGMSYGVYRAIQNSGKEITISSNDGEADALAYTESGEYLLENLVGNGRLGYWGMVIADRLSKGEEMAKDQYLPTYKVPGEKMKPVVEEAGLEKGEDGTQYQIVTVEEAKKIGSPEGYKEEFNEDFVPTK</sequence>
<dbReference type="EMBL" id="ACBZ01000068">
    <property type="protein sequence ID" value="EEG49725.1"/>
    <property type="molecule type" value="Genomic_DNA"/>
</dbReference>
<dbReference type="AlphaFoldDB" id="C0CKI5"/>
<dbReference type="GO" id="GO:0030313">
    <property type="term" value="C:cell envelope"/>
    <property type="evidence" value="ECO:0007669"/>
    <property type="project" value="UniProtKB-SubCell"/>
</dbReference>
<dbReference type="Proteomes" id="UP000003100">
    <property type="component" value="Unassembled WGS sequence"/>
</dbReference>
<gene>
    <name evidence="6" type="ORF">RUMHYD_01355</name>
</gene>
<dbReference type="SUPFAM" id="SSF53822">
    <property type="entry name" value="Periplasmic binding protein-like I"/>
    <property type="match status" value="1"/>
</dbReference>
<name>C0CKI5_BLAHS</name>
<dbReference type="CDD" id="cd01536">
    <property type="entry name" value="PBP1_ABC_sugar_binding-like"/>
    <property type="match status" value="1"/>
</dbReference>
<comment type="subcellular location">
    <subcellularLocation>
        <location evidence="1">Cell envelope</location>
    </subcellularLocation>
</comment>
<evidence type="ECO:0000313" key="6">
    <source>
        <dbReference type="EMBL" id="EEG49725.1"/>
    </source>
</evidence>
<dbReference type="PANTHER" id="PTHR46847:SF1">
    <property type="entry name" value="D-ALLOSE-BINDING PERIPLASMIC PROTEIN-RELATED"/>
    <property type="match status" value="1"/>
</dbReference>
<organism evidence="6 7">
    <name type="scientific">Blautia hydrogenotrophica (strain DSM 10507 / JCM 14656 / S5a33)</name>
    <name type="common">Ruminococcus hydrogenotrophicus</name>
    <dbReference type="NCBI Taxonomy" id="476272"/>
    <lineage>
        <taxon>Bacteria</taxon>
        <taxon>Bacillati</taxon>
        <taxon>Bacillota</taxon>
        <taxon>Clostridia</taxon>
        <taxon>Lachnospirales</taxon>
        <taxon>Lachnospiraceae</taxon>
        <taxon>Blautia</taxon>
    </lineage>
</organism>
<keyword evidence="3 4" id="KW-0732">Signal</keyword>